<dbReference type="KEGG" id="bvs:BARVI_08750"/>
<protein>
    <submittedName>
        <fullName evidence="1">Uncharacterized protein</fullName>
    </submittedName>
</protein>
<reference evidence="1 2" key="1">
    <citation type="submission" date="2013-12" db="EMBL/GenBank/DDBJ databases">
        <authorList>
            <consortium name="DOE Joint Genome Institute"/>
            <person name="Eisen J."/>
            <person name="Huntemann M."/>
            <person name="Han J."/>
            <person name="Chen A."/>
            <person name="Kyrpides N."/>
            <person name="Mavromatis K."/>
            <person name="Markowitz V."/>
            <person name="Palaniappan K."/>
            <person name="Ivanova N."/>
            <person name="Schaumberg A."/>
            <person name="Pati A."/>
            <person name="Liolios K."/>
            <person name="Nordberg H.P."/>
            <person name="Cantor M.N."/>
            <person name="Hua S.X."/>
            <person name="Woyke T."/>
        </authorList>
    </citation>
    <scope>NUCLEOTIDE SEQUENCE [LARGE SCALE GENOMIC DNA]</scope>
    <source>
        <strain evidence="2">DSM 18177</strain>
    </source>
</reference>
<proteinExistence type="predicted"/>
<evidence type="ECO:0000313" key="2">
    <source>
        <dbReference type="Proteomes" id="UP000018901"/>
    </source>
</evidence>
<dbReference type="AlphaFoldDB" id="W0EXE2"/>
<accession>W0EXE2</accession>
<dbReference type="EMBL" id="CP007034">
    <property type="protein sequence ID" value="AHF13869.1"/>
    <property type="molecule type" value="Genomic_DNA"/>
</dbReference>
<evidence type="ECO:0000313" key="1">
    <source>
        <dbReference type="EMBL" id="AHF13869.1"/>
    </source>
</evidence>
<sequence length="73" mass="8015">MVFLDTASQRGMTKRVTPHFDAGPRKCRWEIYLRNLLQELLDFASQCGMTSLLPVAVITSAFIGSGGGQPTEV</sequence>
<keyword evidence="2" id="KW-1185">Reference proteome</keyword>
<organism evidence="1 2">
    <name type="scientific">Barnesiella viscericola DSM 18177</name>
    <dbReference type="NCBI Taxonomy" id="880074"/>
    <lineage>
        <taxon>Bacteria</taxon>
        <taxon>Pseudomonadati</taxon>
        <taxon>Bacteroidota</taxon>
        <taxon>Bacteroidia</taxon>
        <taxon>Bacteroidales</taxon>
        <taxon>Barnesiellaceae</taxon>
        <taxon>Barnesiella</taxon>
    </lineage>
</organism>
<gene>
    <name evidence="1" type="ORF">BARVI_08750</name>
</gene>
<dbReference type="HOGENOM" id="CLU_2697122_0_0_10"/>
<name>W0EXE2_9BACT</name>
<dbReference type="Proteomes" id="UP000018901">
    <property type="component" value="Chromosome"/>
</dbReference>